<gene>
    <name evidence="4" type="ORF">H6G06_14305</name>
</gene>
<accession>A0A927A1H2</accession>
<keyword evidence="2" id="KW-0677">Repeat</keyword>
<dbReference type="Proteomes" id="UP000662185">
    <property type="component" value="Unassembled WGS sequence"/>
</dbReference>
<dbReference type="PROSITE" id="PS00678">
    <property type="entry name" value="WD_REPEATS_1"/>
    <property type="match status" value="1"/>
</dbReference>
<dbReference type="PANTHER" id="PTHR19848:SF8">
    <property type="entry name" value="F-BOX AND WD REPEAT DOMAIN CONTAINING 7"/>
    <property type="match status" value="1"/>
</dbReference>
<dbReference type="SUPFAM" id="SSF50998">
    <property type="entry name" value="Quinoprotein alcohol dehydrogenase-like"/>
    <property type="match status" value="1"/>
</dbReference>
<dbReference type="InterPro" id="IPR001680">
    <property type="entry name" value="WD40_rpt"/>
</dbReference>
<dbReference type="PANTHER" id="PTHR19848">
    <property type="entry name" value="WD40 REPEAT PROTEIN"/>
    <property type="match status" value="1"/>
</dbReference>
<dbReference type="PROSITE" id="PS50294">
    <property type="entry name" value="WD_REPEATS_REGION"/>
    <property type="match status" value="1"/>
</dbReference>
<dbReference type="RefSeq" id="WP_190561194.1">
    <property type="nucleotide sequence ID" value="NZ_JACJQU010000007.1"/>
</dbReference>
<reference evidence="5" key="1">
    <citation type="journal article" date="2020" name="ISME J.">
        <title>Comparative genomics reveals insights into cyanobacterial evolution and habitat adaptation.</title>
        <authorList>
            <person name="Chen M.Y."/>
            <person name="Teng W.K."/>
            <person name="Zhao L."/>
            <person name="Hu C.X."/>
            <person name="Zhou Y.K."/>
            <person name="Han B.P."/>
            <person name="Song L.R."/>
            <person name="Shu W.S."/>
        </authorList>
    </citation>
    <scope>NUCLEOTIDE SEQUENCE [LARGE SCALE GENOMIC DNA]</scope>
    <source>
        <strain evidence="5">FACHB-251</strain>
    </source>
</reference>
<dbReference type="InterPro" id="IPR019775">
    <property type="entry name" value="WD40_repeat_CS"/>
</dbReference>
<dbReference type="SMART" id="SM00320">
    <property type="entry name" value="WD40"/>
    <property type="match status" value="6"/>
</dbReference>
<dbReference type="EMBL" id="JACJQU010000007">
    <property type="protein sequence ID" value="MBD2294619.1"/>
    <property type="molecule type" value="Genomic_DNA"/>
</dbReference>
<keyword evidence="5" id="KW-1185">Reference proteome</keyword>
<dbReference type="InterPro" id="IPR011047">
    <property type="entry name" value="Quinoprotein_ADH-like_sf"/>
</dbReference>
<evidence type="ECO:0000256" key="2">
    <source>
        <dbReference type="ARBA" id="ARBA00022737"/>
    </source>
</evidence>
<comment type="caution">
    <text evidence="4">The sequence shown here is derived from an EMBL/GenBank/DDBJ whole genome shotgun (WGS) entry which is preliminary data.</text>
</comment>
<dbReference type="PROSITE" id="PS50082">
    <property type="entry name" value="WD_REPEATS_2"/>
    <property type="match status" value="1"/>
</dbReference>
<proteinExistence type="predicted"/>
<protein>
    <recommendedName>
        <fullName evidence="6">WD40 repeat-containing protein</fullName>
    </recommendedName>
</protein>
<organism evidence="4 5">
    <name type="scientific">Anabaena sphaerica FACHB-251</name>
    <dbReference type="NCBI Taxonomy" id="2692883"/>
    <lineage>
        <taxon>Bacteria</taxon>
        <taxon>Bacillati</taxon>
        <taxon>Cyanobacteriota</taxon>
        <taxon>Cyanophyceae</taxon>
        <taxon>Nostocales</taxon>
        <taxon>Nostocaceae</taxon>
        <taxon>Anabaena</taxon>
    </lineage>
</organism>
<evidence type="ECO:0000313" key="4">
    <source>
        <dbReference type="EMBL" id="MBD2294619.1"/>
    </source>
</evidence>
<sequence>MGALATKLAAKSAEFKNFFLGQFPEQQLKAGNSEKYYQTLIDFDFISLKIQSPNFGIEALIKDYDLITNPEIFDNLEEDEKLETEQIKTLKLIQNALQLSNHILNQDPNQLVGQLWGRLQSFQNSDVQKILQDAAESKSEIPRFRPITASLTNPGGSLLRTLPGHNKDITVIAMTPDGKKAVSGSDDATLKLWDLETGIEISTLTFPTSYKVDSIVITSDGKKALCSNYQALIMLDIETGKEISMLTNLDSTFYDYLDSVSITPDYKKVLCCFRKMLKILDVVTATEISIPNENIEIAAINPDGKKILSFHTWLHESGYVLDGIVKLWDLETGKDIFTLNEYKAIRGMSSDKISGKLVISSDGKKGYFYFPKLLNVWDLETGKEISDLTDDQELNTVNVSQEISKFTSDKELLKTVETAKVVAINYNNKKAITSSGETLKVWNLLTEIQISIPSKNHAQIKLVDINSDGKKAISSCGKTLKVWDLQTGTEISTLTIDNIQLEQSYYDRDKLNLIALTPDWQKVLSIDNENVKIWNLETGKEISSFAIYHNIDINNDCKLNVIALTPNWKKAIVAYNYRWDTGVDTSLKLWDLETGIETSTNLYKQEMNLPSYYYQTSDKKSHILLWDLEAKREISCLIDTKWFNAMKITPDGKKVLSSSDENTLKLLDLDTGKEISSFIADSPIICCAISPDGLKIVAGEESGRVHFLQLEFLDMLKEVE</sequence>
<feature type="repeat" description="WD" evidence="3">
    <location>
        <begin position="162"/>
        <end position="203"/>
    </location>
</feature>
<keyword evidence="1 3" id="KW-0853">WD repeat</keyword>
<evidence type="ECO:0000256" key="1">
    <source>
        <dbReference type="ARBA" id="ARBA00022574"/>
    </source>
</evidence>
<dbReference type="Pfam" id="PF00400">
    <property type="entry name" value="WD40"/>
    <property type="match status" value="1"/>
</dbReference>
<evidence type="ECO:0008006" key="6">
    <source>
        <dbReference type="Google" id="ProtNLM"/>
    </source>
</evidence>
<dbReference type="InterPro" id="IPR015943">
    <property type="entry name" value="WD40/YVTN_repeat-like_dom_sf"/>
</dbReference>
<dbReference type="AlphaFoldDB" id="A0A927A1H2"/>
<dbReference type="Gene3D" id="1.25.40.370">
    <property type="match status" value="1"/>
</dbReference>
<dbReference type="Gene3D" id="2.130.10.10">
    <property type="entry name" value="YVTN repeat-like/Quinoprotein amine dehydrogenase"/>
    <property type="match status" value="4"/>
</dbReference>
<name>A0A927A1H2_9NOST</name>
<evidence type="ECO:0000313" key="5">
    <source>
        <dbReference type="Proteomes" id="UP000662185"/>
    </source>
</evidence>
<evidence type="ECO:0000256" key="3">
    <source>
        <dbReference type="PROSITE-ProRule" id="PRU00221"/>
    </source>
</evidence>